<reference evidence="1" key="1">
    <citation type="submission" date="2019-08" db="EMBL/GenBank/DDBJ databases">
        <authorList>
            <person name="Kucharzyk K."/>
            <person name="Murdoch R.W."/>
            <person name="Higgins S."/>
            <person name="Loffler F."/>
        </authorList>
    </citation>
    <scope>NUCLEOTIDE SEQUENCE</scope>
</reference>
<dbReference type="AlphaFoldDB" id="A0A644V796"/>
<gene>
    <name evidence="1" type="ORF">SDC9_33203</name>
</gene>
<proteinExistence type="predicted"/>
<dbReference type="SUPFAM" id="SSF53955">
    <property type="entry name" value="Lysozyme-like"/>
    <property type="match status" value="1"/>
</dbReference>
<dbReference type="Gene3D" id="1.10.530.10">
    <property type="match status" value="1"/>
</dbReference>
<organism evidence="1">
    <name type="scientific">bioreactor metagenome</name>
    <dbReference type="NCBI Taxonomy" id="1076179"/>
    <lineage>
        <taxon>unclassified sequences</taxon>
        <taxon>metagenomes</taxon>
        <taxon>ecological metagenomes</taxon>
    </lineage>
</organism>
<protein>
    <submittedName>
        <fullName evidence="1">Uncharacterized protein</fullName>
    </submittedName>
</protein>
<evidence type="ECO:0000313" key="1">
    <source>
        <dbReference type="EMBL" id="MPL87208.1"/>
    </source>
</evidence>
<name>A0A644V796_9ZZZZ</name>
<dbReference type="EMBL" id="VSSQ01000235">
    <property type="protein sequence ID" value="MPL87208.1"/>
    <property type="molecule type" value="Genomic_DNA"/>
</dbReference>
<dbReference type="InterPro" id="IPR023346">
    <property type="entry name" value="Lysozyme-like_dom_sf"/>
</dbReference>
<comment type="caution">
    <text evidence="1">The sequence shown here is derived from an EMBL/GenBank/DDBJ whole genome shotgun (WGS) entry which is preliminary data.</text>
</comment>
<sequence>MKTFFLTTLFFLTTYTNSIVLSDSDFNFKSGINLEFHSLEKARKIDSYFKRYKMPLHGYGLEFVKAAEKYDLPYNFLAAIAVQESTGGKFCKNNNPFGWGGGKIRFSDFSEAIDVVSDKLANHKYYQGKNLDGKLLIYNSNPEYKQKILWIMEQI</sequence>
<accession>A0A644V796</accession>